<dbReference type="GO" id="GO:0006355">
    <property type="term" value="P:regulation of DNA-templated transcription"/>
    <property type="evidence" value="ECO:0007669"/>
    <property type="project" value="InterPro"/>
</dbReference>
<dbReference type="InterPro" id="IPR002197">
    <property type="entry name" value="HTH_Fis"/>
</dbReference>
<evidence type="ECO:0000259" key="6">
    <source>
        <dbReference type="PROSITE" id="PS50045"/>
    </source>
</evidence>
<evidence type="ECO:0000313" key="9">
    <source>
        <dbReference type="Proteomes" id="UP000595847"/>
    </source>
</evidence>
<dbReference type="Proteomes" id="UP000677234">
    <property type="component" value="Chromosome"/>
</dbReference>
<evidence type="ECO:0000256" key="3">
    <source>
        <dbReference type="ARBA" id="ARBA00023015"/>
    </source>
</evidence>
<reference evidence="8" key="2">
    <citation type="submission" date="2021-04" db="EMBL/GenBank/DDBJ databases">
        <title>Brevibacillus composti FJAT-54423, complete genome.</title>
        <authorList>
            <person name="Tang R."/>
        </authorList>
    </citation>
    <scope>NUCLEOTIDE SEQUENCE</scope>
    <source>
        <strain evidence="8">FJAT-54424</strain>
    </source>
</reference>
<dbReference type="KEGG" id="bcop:JD108_17270"/>
<dbReference type="PANTHER" id="PTHR32071">
    <property type="entry name" value="TRANSCRIPTIONAL REGULATORY PROTEIN"/>
    <property type="match status" value="1"/>
</dbReference>
<dbReference type="SUPFAM" id="SSF159800">
    <property type="entry name" value="PrpR receptor domain-like"/>
    <property type="match status" value="1"/>
</dbReference>
<dbReference type="SUPFAM" id="SSF46689">
    <property type="entry name" value="Homeodomain-like"/>
    <property type="match status" value="1"/>
</dbReference>
<dbReference type="Pfam" id="PF25601">
    <property type="entry name" value="AAA_lid_14"/>
    <property type="match status" value="1"/>
</dbReference>
<organism evidence="7 9">
    <name type="scientific">Brevibacillus composti</name>
    <dbReference type="NCBI Taxonomy" id="2796470"/>
    <lineage>
        <taxon>Bacteria</taxon>
        <taxon>Bacillati</taxon>
        <taxon>Bacillota</taxon>
        <taxon>Bacilli</taxon>
        <taxon>Bacillales</taxon>
        <taxon>Paenibacillaceae</taxon>
        <taxon>Brevibacillus</taxon>
    </lineage>
</organism>
<reference evidence="7 9" key="1">
    <citation type="submission" date="2020-12" db="EMBL/GenBank/DDBJ databases">
        <title>strain FJAT-54423T represents a novel species of the genus Brevibacillus.</title>
        <authorList>
            <person name="Tang R."/>
        </authorList>
    </citation>
    <scope>NUCLEOTIDE SEQUENCE [LARGE SCALE GENOMIC DNA]</scope>
    <source>
        <strain evidence="7 9">FJAT-54423</strain>
    </source>
</reference>
<evidence type="ECO:0000256" key="5">
    <source>
        <dbReference type="ARBA" id="ARBA00023163"/>
    </source>
</evidence>
<keyword evidence="2" id="KW-0067">ATP-binding</keyword>
<dbReference type="GO" id="GO:0005524">
    <property type="term" value="F:ATP binding"/>
    <property type="evidence" value="ECO:0007669"/>
    <property type="project" value="UniProtKB-KW"/>
</dbReference>
<dbReference type="Proteomes" id="UP000595847">
    <property type="component" value="Chromosome"/>
</dbReference>
<dbReference type="InterPro" id="IPR010524">
    <property type="entry name" value="Sig_transdc_resp-reg_PrpR_N"/>
</dbReference>
<protein>
    <submittedName>
        <fullName evidence="7">Sigma-54-dependent Fis family transcriptional regulator</fullName>
    </submittedName>
</protein>
<dbReference type="EMBL" id="CP073708">
    <property type="protein sequence ID" value="QUO40704.1"/>
    <property type="molecule type" value="Genomic_DNA"/>
</dbReference>
<dbReference type="PROSITE" id="PS50045">
    <property type="entry name" value="SIGMA54_INTERACT_4"/>
    <property type="match status" value="1"/>
</dbReference>
<dbReference type="Pfam" id="PF00158">
    <property type="entry name" value="Sigma54_activat"/>
    <property type="match status" value="1"/>
</dbReference>
<proteinExistence type="predicted"/>
<dbReference type="InterPro" id="IPR003593">
    <property type="entry name" value="AAA+_ATPase"/>
</dbReference>
<dbReference type="InterPro" id="IPR009057">
    <property type="entry name" value="Homeodomain-like_sf"/>
</dbReference>
<keyword evidence="4" id="KW-0238">DNA-binding</keyword>
<sequence>MANILVIAPYQGLADLFQEAAAESGKKIRVEVGDLSAGLAKVRELGEDSCDVIISRGATARLLREHCRTPVVDVKVTGYDLLRTLTLLRGYPGKIGLVSYRNTVQRADEIGALIDMNLEFYPIEQEDQLEAELRKAKEQGIAVMVGDVISTQAAARLGIKSILITSGREAVMDAIDEAERLVASIQKEREARSLLEAAFAHFPGGLLLTDPAGEVLAANEKAIALMRKSQAPGEDGAKEAQPDAVRQLVTRLVSSSFSSQSRGRRPEVIQLEAEGEDILAQQIPLEIVGGGGAHLFVLKSAAEIRSAELLLRKHRVREREREQPISHVNQLVATSDAMKRILAAAEGCSQSNLPVLLLGEAGTEKKSIAWAIHNASERCDGPFVTLDCAAHEPEQLTNELFGRKPQDGTDSPQGEGALALASGGTLFIDHVSLLPPVVQSRLLRVLQERAIADGDARTHPVEIRLIAADARDLQEAVEAGTFSRELHSRLSGSTLLIPPLRHRMEDLEELVRWMIASYNQQHGKQIVGMREEALALLKKRSWPGNLAELEIAVHGLCERAPGPFIEAEQVMELSQAKAFDGPTASRERWIDLGAKTLEELEREIIIRVLEEEGQNQSQAAKRLGIDRSTLWRKIKQLTRE</sequence>
<keyword evidence="5" id="KW-0804">Transcription</keyword>
<evidence type="ECO:0000313" key="8">
    <source>
        <dbReference type="EMBL" id="QUO40704.1"/>
    </source>
</evidence>
<dbReference type="InterPro" id="IPR058031">
    <property type="entry name" value="AAA_lid_NorR"/>
</dbReference>
<dbReference type="CDD" id="cd00009">
    <property type="entry name" value="AAA"/>
    <property type="match status" value="1"/>
</dbReference>
<dbReference type="Gene3D" id="1.10.8.60">
    <property type="match status" value="1"/>
</dbReference>
<dbReference type="AlphaFoldDB" id="A0A7T5EJE5"/>
<dbReference type="RefSeq" id="WP_198827230.1">
    <property type="nucleotide sequence ID" value="NZ_CP066308.1"/>
</dbReference>
<dbReference type="GO" id="GO:0043565">
    <property type="term" value="F:sequence-specific DNA binding"/>
    <property type="evidence" value="ECO:0007669"/>
    <property type="project" value="InterPro"/>
</dbReference>
<gene>
    <name evidence="7" type="ORF">JD108_17270</name>
    <name evidence="8" type="ORF">KDJ56_17215</name>
</gene>
<dbReference type="PRINTS" id="PR01590">
    <property type="entry name" value="HTHFIS"/>
</dbReference>
<dbReference type="Gene3D" id="3.40.50.10660">
    <property type="entry name" value="PrpR receptor domain-like"/>
    <property type="match status" value="1"/>
</dbReference>
<keyword evidence="3" id="KW-0805">Transcription regulation</keyword>
<dbReference type="SUPFAM" id="SSF52540">
    <property type="entry name" value="P-loop containing nucleoside triphosphate hydrolases"/>
    <property type="match status" value="1"/>
</dbReference>
<evidence type="ECO:0000313" key="7">
    <source>
        <dbReference type="EMBL" id="QQE73623.1"/>
    </source>
</evidence>
<evidence type="ECO:0000256" key="4">
    <source>
        <dbReference type="ARBA" id="ARBA00023125"/>
    </source>
</evidence>
<accession>A0A7T5EJE5</accession>
<dbReference type="Pfam" id="PF02954">
    <property type="entry name" value="HTH_8"/>
    <property type="match status" value="1"/>
</dbReference>
<keyword evidence="1" id="KW-0547">Nucleotide-binding</keyword>
<dbReference type="InterPro" id="IPR027417">
    <property type="entry name" value="P-loop_NTPase"/>
</dbReference>
<keyword evidence="10" id="KW-1185">Reference proteome</keyword>
<dbReference type="GO" id="GO:0000156">
    <property type="term" value="F:phosphorelay response regulator activity"/>
    <property type="evidence" value="ECO:0007669"/>
    <property type="project" value="InterPro"/>
</dbReference>
<dbReference type="Pfam" id="PF06506">
    <property type="entry name" value="PrpR_N"/>
    <property type="match status" value="1"/>
</dbReference>
<dbReference type="Gene3D" id="3.40.50.300">
    <property type="entry name" value="P-loop containing nucleotide triphosphate hydrolases"/>
    <property type="match status" value="1"/>
</dbReference>
<evidence type="ECO:0000256" key="2">
    <source>
        <dbReference type="ARBA" id="ARBA00022840"/>
    </source>
</evidence>
<name>A0A7T5EJE5_9BACL</name>
<dbReference type="PANTHER" id="PTHR32071:SF117">
    <property type="entry name" value="PTS-DEPENDENT DIHYDROXYACETONE KINASE OPERON REGULATORY PROTEIN-RELATED"/>
    <property type="match status" value="1"/>
</dbReference>
<dbReference type="Gene3D" id="3.40.50.2300">
    <property type="match status" value="1"/>
</dbReference>
<evidence type="ECO:0000313" key="10">
    <source>
        <dbReference type="Proteomes" id="UP000677234"/>
    </source>
</evidence>
<feature type="domain" description="Sigma-54 factor interaction" evidence="6">
    <location>
        <begin position="331"/>
        <end position="558"/>
    </location>
</feature>
<dbReference type="Gene3D" id="1.10.10.60">
    <property type="entry name" value="Homeodomain-like"/>
    <property type="match status" value="1"/>
</dbReference>
<evidence type="ECO:0000256" key="1">
    <source>
        <dbReference type="ARBA" id="ARBA00022741"/>
    </source>
</evidence>
<dbReference type="InterPro" id="IPR002078">
    <property type="entry name" value="Sigma_54_int"/>
</dbReference>
<dbReference type="EMBL" id="CP066308">
    <property type="protein sequence ID" value="QQE73623.1"/>
    <property type="molecule type" value="Genomic_DNA"/>
</dbReference>
<dbReference type="SMART" id="SM00382">
    <property type="entry name" value="AAA"/>
    <property type="match status" value="1"/>
</dbReference>